<comment type="similarity">
    <text evidence="2">Belongs to the CPA3 antiporters (TC 2.A.63) subunit G family.</text>
</comment>
<evidence type="ECO:0000256" key="1">
    <source>
        <dbReference type="ARBA" id="ARBA00004651"/>
    </source>
</evidence>
<reference evidence="8" key="2">
    <citation type="submission" date="2018-03" db="EMBL/GenBank/DDBJ databases">
        <authorList>
            <person name="Naushad S."/>
        </authorList>
    </citation>
    <scope>NUCLEOTIDE SEQUENCE</scope>
    <source>
        <strain evidence="8">SNUC 1409</strain>
    </source>
</reference>
<sequence length="118" mass="12964">MIANIIISLALIFVILGALISAVTAIGIIRLKDIYSRGHAAGKSATLGAIFLLFGTFLYFIGAEGYINMQLILGIVFILITGPLSSHLIMRASYNNRTPYTKDTKIDEIKDEFKNKKI</sequence>
<evidence type="ECO:0000313" key="11">
    <source>
        <dbReference type="Proteomes" id="UP000242547"/>
    </source>
</evidence>
<evidence type="ECO:0000256" key="3">
    <source>
        <dbReference type="ARBA" id="ARBA00022449"/>
    </source>
</evidence>
<dbReference type="GeneID" id="48888489"/>
<keyword evidence="6" id="KW-0472">Membrane</keyword>
<dbReference type="NCBIfam" id="TIGR01300">
    <property type="entry name" value="CPA3_mnhG_phaG"/>
    <property type="match status" value="1"/>
</dbReference>
<feature type="transmembrane region" description="Helical" evidence="6">
    <location>
        <begin position="6"/>
        <end position="29"/>
    </location>
</feature>
<dbReference type="GO" id="GO:0005886">
    <property type="term" value="C:plasma membrane"/>
    <property type="evidence" value="ECO:0007669"/>
    <property type="project" value="UniProtKB-SubCell"/>
</dbReference>
<dbReference type="Proteomes" id="UP000242088">
    <property type="component" value="Unassembled WGS sequence"/>
</dbReference>
<comment type="caution">
    <text evidence="7">The sequence shown here is derived from an EMBL/GenBank/DDBJ whole genome shotgun (WGS) entry which is preliminary data.</text>
</comment>
<reference evidence="7" key="3">
    <citation type="submission" date="2018-03" db="EMBL/GenBank/DDBJ databases">
        <authorList>
            <person name="Keele B.F."/>
        </authorList>
    </citation>
    <scope>NUCLEOTIDE SEQUENCE</scope>
    <source>
        <strain evidence="9">SNUC 4143</strain>
        <strain evidence="7">SNUC 761</strain>
    </source>
</reference>
<organism evidence="7 11">
    <name type="scientific">Staphylococcus devriesei</name>
    <dbReference type="NCBI Taxonomy" id="586733"/>
    <lineage>
        <taxon>Bacteria</taxon>
        <taxon>Bacillati</taxon>
        <taxon>Bacillota</taxon>
        <taxon>Bacilli</taxon>
        <taxon>Bacillales</taxon>
        <taxon>Staphylococcaceae</taxon>
        <taxon>Staphylococcus</taxon>
    </lineage>
</organism>
<evidence type="ECO:0000313" key="9">
    <source>
        <dbReference type="EMBL" id="PTF16638.1"/>
    </source>
</evidence>
<dbReference type="InterPro" id="IPR005133">
    <property type="entry name" value="PhaG_MnhG_YufB"/>
</dbReference>
<protein>
    <submittedName>
        <fullName evidence="7">Na+/H+ antiporter subunit G1</fullName>
    </submittedName>
</protein>
<evidence type="ECO:0000256" key="4">
    <source>
        <dbReference type="ARBA" id="ARBA00022692"/>
    </source>
</evidence>
<dbReference type="AlphaFoldDB" id="A0A2K4DP12"/>
<accession>A0A2K4DP12</accession>
<dbReference type="OrthoDB" id="9806575at2"/>
<reference evidence="10 11" key="1">
    <citation type="journal article" date="2016" name="Front. Microbiol.">
        <title>Comprehensive Phylogenetic Analysis of Bovine Non-aureus Staphylococci Species Based on Whole-Genome Sequencing.</title>
        <authorList>
            <person name="Naushad S."/>
            <person name="Barkema H.W."/>
            <person name="Luby C."/>
            <person name="Condas L.A."/>
            <person name="Nobrega D.B."/>
            <person name="Carson D.A."/>
            <person name="De Buck J."/>
        </authorList>
    </citation>
    <scope>NUCLEOTIDE SEQUENCE [LARGE SCALE GENOMIC DNA]</scope>
    <source>
        <strain evidence="8 10">SNUC 1409</strain>
        <strain evidence="9 12">SNUC 4143</strain>
        <strain evidence="7 11">SNUC 761</strain>
    </source>
</reference>
<dbReference type="Proteomes" id="UP000242547">
    <property type="component" value="Unassembled WGS sequence"/>
</dbReference>
<dbReference type="Proteomes" id="UP000243350">
    <property type="component" value="Unassembled WGS sequence"/>
</dbReference>
<keyword evidence="4 6" id="KW-0812">Transmembrane</keyword>
<keyword evidence="5 6" id="KW-1133">Transmembrane helix</keyword>
<keyword evidence="10" id="KW-1185">Reference proteome</keyword>
<keyword evidence="3" id="KW-0813">Transport</keyword>
<evidence type="ECO:0000313" key="12">
    <source>
        <dbReference type="Proteomes" id="UP000243350"/>
    </source>
</evidence>
<feature type="transmembrane region" description="Helical" evidence="6">
    <location>
        <begin position="41"/>
        <end position="61"/>
    </location>
</feature>
<gene>
    <name evidence="7" type="ORF">BUY44_04060</name>
    <name evidence="8" type="ORF">BUY47_09690</name>
    <name evidence="9" type="ORF">BUY48_01265</name>
</gene>
<dbReference type="EMBL" id="PYZL01000016">
    <property type="protein sequence ID" value="PTE73880.1"/>
    <property type="molecule type" value="Genomic_DNA"/>
</dbReference>
<comment type="subcellular location">
    <subcellularLocation>
        <location evidence="1">Cell membrane</location>
        <topology evidence="1">Multi-pass membrane protein</topology>
    </subcellularLocation>
</comment>
<dbReference type="GO" id="GO:0015385">
    <property type="term" value="F:sodium:proton antiporter activity"/>
    <property type="evidence" value="ECO:0007669"/>
    <property type="project" value="TreeGrafter"/>
</dbReference>
<dbReference type="PANTHER" id="PTHR34703">
    <property type="entry name" value="ANTIPORTER SUBUNIT MNHG2-RELATED"/>
    <property type="match status" value="1"/>
</dbReference>
<dbReference type="RefSeq" id="WP_103166390.1">
    <property type="nucleotide sequence ID" value="NZ_CP130489.1"/>
</dbReference>
<evidence type="ECO:0000313" key="10">
    <source>
        <dbReference type="Proteomes" id="UP000242088"/>
    </source>
</evidence>
<dbReference type="EMBL" id="PYZI01000012">
    <property type="protein sequence ID" value="PTF13332.1"/>
    <property type="molecule type" value="Genomic_DNA"/>
</dbReference>
<dbReference type="EMBL" id="PYZH01000004">
    <property type="protein sequence ID" value="PTF16638.1"/>
    <property type="molecule type" value="Genomic_DNA"/>
</dbReference>
<keyword evidence="3" id="KW-0050">Antiport</keyword>
<proteinExistence type="inferred from homology"/>
<dbReference type="PANTHER" id="PTHR34703:SF1">
    <property type="entry name" value="ANTIPORTER SUBUNIT MNHG2-RELATED"/>
    <property type="match status" value="1"/>
</dbReference>
<dbReference type="Pfam" id="PF03334">
    <property type="entry name" value="PhaG_MnhG_YufB"/>
    <property type="match status" value="1"/>
</dbReference>
<evidence type="ECO:0000313" key="7">
    <source>
        <dbReference type="EMBL" id="PTE73880.1"/>
    </source>
</evidence>
<evidence type="ECO:0000256" key="6">
    <source>
        <dbReference type="SAM" id="Phobius"/>
    </source>
</evidence>
<feature type="transmembrane region" description="Helical" evidence="6">
    <location>
        <begin position="67"/>
        <end position="90"/>
    </location>
</feature>
<evidence type="ECO:0000256" key="5">
    <source>
        <dbReference type="ARBA" id="ARBA00022989"/>
    </source>
</evidence>
<evidence type="ECO:0000313" key="8">
    <source>
        <dbReference type="EMBL" id="PTF13332.1"/>
    </source>
</evidence>
<dbReference type="NCBIfam" id="NF009237">
    <property type="entry name" value="PRK12587.1"/>
    <property type="match status" value="1"/>
</dbReference>
<dbReference type="NCBIfam" id="NF009314">
    <property type="entry name" value="PRK12674.1-2"/>
    <property type="match status" value="1"/>
</dbReference>
<evidence type="ECO:0000256" key="2">
    <source>
        <dbReference type="ARBA" id="ARBA00008404"/>
    </source>
</evidence>
<name>A0A2K4DP12_9STAP</name>